<comment type="caution">
    <text evidence="1">The sequence shown here is derived from an EMBL/GenBank/DDBJ whole genome shotgun (WGS) entry which is preliminary data.</text>
</comment>
<evidence type="ECO:0000313" key="2">
    <source>
        <dbReference type="Proteomes" id="UP000299102"/>
    </source>
</evidence>
<dbReference type="AlphaFoldDB" id="A0A4C1UCE9"/>
<evidence type="ECO:0000313" key="1">
    <source>
        <dbReference type="EMBL" id="GBP23800.1"/>
    </source>
</evidence>
<dbReference type="Proteomes" id="UP000299102">
    <property type="component" value="Unassembled WGS sequence"/>
</dbReference>
<organism evidence="1 2">
    <name type="scientific">Eumeta variegata</name>
    <name type="common">Bagworm moth</name>
    <name type="synonym">Eumeta japonica</name>
    <dbReference type="NCBI Taxonomy" id="151549"/>
    <lineage>
        <taxon>Eukaryota</taxon>
        <taxon>Metazoa</taxon>
        <taxon>Ecdysozoa</taxon>
        <taxon>Arthropoda</taxon>
        <taxon>Hexapoda</taxon>
        <taxon>Insecta</taxon>
        <taxon>Pterygota</taxon>
        <taxon>Neoptera</taxon>
        <taxon>Endopterygota</taxon>
        <taxon>Lepidoptera</taxon>
        <taxon>Glossata</taxon>
        <taxon>Ditrysia</taxon>
        <taxon>Tineoidea</taxon>
        <taxon>Psychidae</taxon>
        <taxon>Oiketicinae</taxon>
        <taxon>Eumeta</taxon>
    </lineage>
</organism>
<keyword evidence="2" id="KW-1185">Reference proteome</keyword>
<accession>A0A4C1UCE9</accession>
<proteinExistence type="predicted"/>
<name>A0A4C1UCE9_EUMVA</name>
<sequence length="115" mass="13578">MNLEGRYVSSTVYARKYASIATNDGGRPPAEAAQMHRRVIVICNKYIQERFKFNFGIANRTEISIKSRMRPRSGAWLITLVIDTEDERIRVYRFPRVELRANHVQFEQNRSLEWD</sequence>
<reference evidence="1 2" key="1">
    <citation type="journal article" date="2019" name="Commun. Biol.">
        <title>The bagworm genome reveals a unique fibroin gene that provides high tensile strength.</title>
        <authorList>
            <person name="Kono N."/>
            <person name="Nakamura H."/>
            <person name="Ohtoshi R."/>
            <person name="Tomita M."/>
            <person name="Numata K."/>
            <person name="Arakawa K."/>
        </authorList>
    </citation>
    <scope>NUCLEOTIDE SEQUENCE [LARGE SCALE GENOMIC DNA]</scope>
</reference>
<protein>
    <submittedName>
        <fullName evidence="1">Uncharacterized protein</fullName>
    </submittedName>
</protein>
<gene>
    <name evidence="1" type="ORF">EVAR_13758_1</name>
</gene>
<dbReference type="EMBL" id="BGZK01000153">
    <property type="protein sequence ID" value="GBP23800.1"/>
    <property type="molecule type" value="Genomic_DNA"/>
</dbReference>